<accession>U4QBC9</accession>
<proteinExistence type="predicted"/>
<dbReference type="HOGENOM" id="CLU_2119149_0_0_5"/>
<evidence type="ECO:0000313" key="3">
    <source>
        <dbReference type="Proteomes" id="UP000016944"/>
    </source>
</evidence>
<feature type="compositionally biased region" description="Basic residues" evidence="1">
    <location>
        <begin position="86"/>
        <end position="98"/>
    </location>
</feature>
<evidence type="ECO:0000313" key="2">
    <source>
        <dbReference type="EMBL" id="CDI09832.1"/>
    </source>
</evidence>
<dbReference type="Proteomes" id="UP000016944">
    <property type="component" value="Chromosome II"/>
</dbReference>
<feature type="region of interest" description="Disordered" evidence="1">
    <location>
        <begin position="74"/>
        <end position="114"/>
    </location>
</feature>
<reference evidence="2 3" key="1">
    <citation type="journal article" date="2013" name="Genome Announc.">
        <title>Complete Genome Sequence of the Sesbania Symbiont and Rice Growth-Promoting Endophyte Rhizobium sp. Strain IRBG74.</title>
        <authorList>
            <person name="Crook M.B."/>
            <person name="Mitra S."/>
            <person name="Ane J.M."/>
            <person name="Sadowsky M.J."/>
            <person name="Gyaneshwar P."/>
        </authorList>
    </citation>
    <scope>NUCLEOTIDE SEQUENCE [LARGE SCALE GENOMIC DNA]</scope>
    <source>
        <strain evidence="2 3">IRBG74</strain>
    </source>
</reference>
<dbReference type="EMBL" id="HG518323">
    <property type="protein sequence ID" value="CDI09832.1"/>
    <property type="molecule type" value="Genomic_DNA"/>
</dbReference>
<protein>
    <submittedName>
        <fullName evidence="2">Uncharacterized protein</fullName>
    </submittedName>
</protein>
<sequence length="114" mass="12768">MHFADACASLWIDGELVHLEDLVLHDATRDIRTPAHELTIARDCVANSPTRRHTVARLGPFRRWYPDLATNVTHPFSRRRGDGVRRRQSGRGRCKKSGRGGEDGVDAEDLPGVD</sequence>
<name>U4QBC9_9HYPH</name>
<dbReference type="AlphaFoldDB" id="U4QBC9"/>
<organism evidence="2 3">
    <name type="scientific">Agrobacterium pusense</name>
    <dbReference type="NCBI Taxonomy" id="648995"/>
    <lineage>
        <taxon>Bacteria</taxon>
        <taxon>Pseudomonadati</taxon>
        <taxon>Pseudomonadota</taxon>
        <taxon>Alphaproteobacteria</taxon>
        <taxon>Hyphomicrobiales</taxon>
        <taxon>Rhizobiaceae</taxon>
        <taxon>Rhizobium/Agrobacterium group</taxon>
        <taxon>Agrobacterium</taxon>
    </lineage>
</organism>
<dbReference type="KEGG" id="rir:BN877_II0031"/>
<feature type="compositionally biased region" description="Acidic residues" evidence="1">
    <location>
        <begin position="103"/>
        <end position="114"/>
    </location>
</feature>
<evidence type="ECO:0000256" key="1">
    <source>
        <dbReference type="SAM" id="MobiDB-lite"/>
    </source>
</evidence>
<gene>
    <name evidence="2" type="ORF">BN877_II0031</name>
</gene>